<keyword evidence="8" id="KW-1185">Reference proteome</keyword>
<evidence type="ECO:0000313" key="7">
    <source>
        <dbReference type="EMBL" id="MEZ0167048.1"/>
    </source>
</evidence>
<sequence>MTLLDLPIVTTPASFSGTLLNHQLGALAFAQTNPRTLCALGTGLGKTATATGLAAWLLDTDQLQIQADAPTVVYLTDAPLVEQTAAEVRRFCPHLAVSTTKDSRWKATAPGARVLATFRQQQGQRPLVVIATYQWLSSRIGTTAASWAPALLVLDEVTAVSGGGPLQQAALQLSARSQQVLGLSATPWQSNPLQAFSVLETIATPGLWPRGQFEREFLRWSQAYEVSPGRWVQPKPEGFASSAHQQAFTTYLHQVMHRVSAEETGQRLPELTRSAVWVPLHPTQQKAYETGSRMGGSAGHKRQETAGRHHEDVSCLVDELVAQLTGPYAGRQAVVYCETLAVLPLAAAALAAVGISSVAIEGKVPQEEREQAVARFREGQVQVLLGSSVLERGLNLQTANLLISLDSSWTDDRETQREGRIRRIGSKHEQAHHLVLLPETKLARRKAERVQLRAEMARSVLASR</sequence>
<dbReference type="Gene3D" id="3.40.50.300">
    <property type="entry name" value="P-loop containing nucleotide triphosphate hydrolases"/>
    <property type="match status" value="2"/>
</dbReference>
<dbReference type="InterPro" id="IPR027417">
    <property type="entry name" value="P-loop_NTPase"/>
</dbReference>
<evidence type="ECO:0000313" key="8">
    <source>
        <dbReference type="Proteomes" id="UP001565927"/>
    </source>
</evidence>
<evidence type="ECO:0000256" key="3">
    <source>
        <dbReference type="ARBA" id="ARBA00022806"/>
    </source>
</evidence>
<dbReference type="RefSeq" id="WP_370443255.1">
    <property type="nucleotide sequence ID" value="NZ_JBGFTU010000046.1"/>
</dbReference>
<dbReference type="GO" id="GO:0004386">
    <property type="term" value="F:helicase activity"/>
    <property type="evidence" value="ECO:0007669"/>
    <property type="project" value="UniProtKB-KW"/>
</dbReference>
<dbReference type="PANTHER" id="PTHR11274">
    <property type="entry name" value="RAD25/XP-B DNA REPAIR HELICASE"/>
    <property type="match status" value="1"/>
</dbReference>
<dbReference type="Proteomes" id="UP001565927">
    <property type="component" value="Unassembled WGS sequence"/>
</dbReference>
<dbReference type="PROSITE" id="PS51194">
    <property type="entry name" value="HELICASE_CTER"/>
    <property type="match status" value="1"/>
</dbReference>
<dbReference type="SUPFAM" id="SSF52540">
    <property type="entry name" value="P-loop containing nucleoside triphosphate hydrolases"/>
    <property type="match status" value="1"/>
</dbReference>
<keyword evidence="2" id="KW-0378">Hydrolase</keyword>
<keyword evidence="3 7" id="KW-0347">Helicase</keyword>
<dbReference type="InterPro" id="IPR050615">
    <property type="entry name" value="ATP-dep_DNA_Helicase"/>
</dbReference>
<dbReference type="InterPro" id="IPR049730">
    <property type="entry name" value="SNF2/RAD54-like_C"/>
</dbReference>
<reference evidence="7 8" key="1">
    <citation type="submission" date="2024-07" db="EMBL/GenBank/DDBJ databases">
        <authorList>
            <person name="Thanompreechachai J."/>
            <person name="Duangmal K."/>
        </authorList>
    </citation>
    <scope>NUCLEOTIDE SEQUENCE [LARGE SCALE GENOMIC DNA]</scope>
    <source>
        <strain evidence="7 8">LSe6-4</strain>
    </source>
</reference>
<dbReference type="CDD" id="cd18793">
    <property type="entry name" value="SF2_C_SNF"/>
    <property type="match status" value="1"/>
</dbReference>
<evidence type="ECO:0000259" key="6">
    <source>
        <dbReference type="PROSITE" id="PS51194"/>
    </source>
</evidence>
<dbReference type="SMART" id="SM00487">
    <property type="entry name" value="DEXDc"/>
    <property type="match status" value="1"/>
</dbReference>
<proteinExistence type="predicted"/>
<dbReference type="EMBL" id="JBGFTU010000046">
    <property type="protein sequence ID" value="MEZ0167048.1"/>
    <property type="molecule type" value="Genomic_DNA"/>
</dbReference>
<feature type="domain" description="Helicase ATP-binding" evidence="5">
    <location>
        <begin position="27"/>
        <end position="205"/>
    </location>
</feature>
<evidence type="ECO:0000256" key="2">
    <source>
        <dbReference type="ARBA" id="ARBA00022801"/>
    </source>
</evidence>
<dbReference type="Pfam" id="PF00271">
    <property type="entry name" value="Helicase_C"/>
    <property type="match status" value="1"/>
</dbReference>
<evidence type="ECO:0000259" key="5">
    <source>
        <dbReference type="PROSITE" id="PS51192"/>
    </source>
</evidence>
<organism evidence="7 8">
    <name type="scientific">Kineococcus halophytocola</name>
    <dbReference type="NCBI Taxonomy" id="3234027"/>
    <lineage>
        <taxon>Bacteria</taxon>
        <taxon>Bacillati</taxon>
        <taxon>Actinomycetota</taxon>
        <taxon>Actinomycetes</taxon>
        <taxon>Kineosporiales</taxon>
        <taxon>Kineosporiaceae</taxon>
        <taxon>Kineococcus</taxon>
    </lineage>
</organism>
<protein>
    <submittedName>
        <fullName evidence="7">Helicase-related protein</fullName>
    </submittedName>
</protein>
<dbReference type="Pfam" id="PF00176">
    <property type="entry name" value="SNF2-rel_dom"/>
    <property type="match status" value="1"/>
</dbReference>
<dbReference type="PANTHER" id="PTHR11274:SF0">
    <property type="entry name" value="GENERAL TRANSCRIPTION AND DNA REPAIR FACTOR IIH HELICASE SUBUNIT XPB"/>
    <property type="match status" value="1"/>
</dbReference>
<feature type="domain" description="Helicase C-terminal" evidence="6">
    <location>
        <begin position="316"/>
        <end position="464"/>
    </location>
</feature>
<evidence type="ECO:0000256" key="1">
    <source>
        <dbReference type="ARBA" id="ARBA00022741"/>
    </source>
</evidence>
<dbReference type="InterPro" id="IPR001650">
    <property type="entry name" value="Helicase_C-like"/>
</dbReference>
<keyword evidence="4" id="KW-0067">ATP-binding</keyword>
<dbReference type="SMART" id="SM00490">
    <property type="entry name" value="HELICc"/>
    <property type="match status" value="1"/>
</dbReference>
<dbReference type="InterPro" id="IPR000330">
    <property type="entry name" value="SNF2_N"/>
</dbReference>
<comment type="caution">
    <text evidence="7">The sequence shown here is derived from an EMBL/GenBank/DDBJ whole genome shotgun (WGS) entry which is preliminary data.</text>
</comment>
<keyword evidence="1" id="KW-0547">Nucleotide-binding</keyword>
<gene>
    <name evidence="7" type="ORF">AB2L27_20035</name>
</gene>
<accession>A0ABV4H649</accession>
<dbReference type="InterPro" id="IPR014001">
    <property type="entry name" value="Helicase_ATP-bd"/>
</dbReference>
<name>A0ABV4H649_9ACTN</name>
<dbReference type="PROSITE" id="PS51192">
    <property type="entry name" value="HELICASE_ATP_BIND_1"/>
    <property type="match status" value="1"/>
</dbReference>
<evidence type="ECO:0000256" key="4">
    <source>
        <dbReference type="ARBA" id="ARBA00022840"/>
    </source>
</evidence>